<dbReference type="PANTHER" id="PTHR43085:SF49">
    <property type="entry name" value="5-DEHYDRO-2-DEOXYGLUCONOKINASE"/>
    <property type="match status" value="1"/>
</dbReference>
<dbReference type="NCBIfam" id="TIGR04382">
    <property type="entry name" value="myo_inos_iolC_N"/>
    <property type="match status" value="1"/>
</dbReference>
<dbReference type="Gene3D" id="3.20.20.70">
    <property type="entry name" value="Aldolase class I"/>
    <property type="match status" value="1"/>
</dbReference>
<keyword evidence="3" id="KW-0547">Nucleotide-binding</keyword>
<dbReference type="InterPro" id="IPR013785">
    <property type="entry name" value="Aldolase_TIM"/>
</dbReference>
<protein>
    <submittedName>
        <fullName evidence="8">5-dehydro-2-deoxygluconokinase</fullName>
        <ecNumber evidence="8">2.7.1.92</ecNumber>
    </submittedName>
</protein>
<gene>
    <name evidence="8" type="primary">iolC</name>
    <name evidence="8" type="ORF">ACFFP0_01740</name>
</gene>
<evidence type="ECO:0000256" key="3">
    <source>
        <dbReference type="ARBA" id="ARBA00022741"/>
    </source>
</evidence>
<dbReference type="InterPro" id="IPR011611">
    <property type="entry name" value="PfkB_dom"/>
</dbReference>
<evidence type="ECO:0000259" key="6">
    <source>
        <dbReference type="Pfam" id="PF00294"/>
    </source>
</evidence>
<dbReference type="PROSITE" id="PS00583">
    <property type="entry name" value="PFKB_KINASES_1"/>
    <property type="match status" value="1"/>
</dbReference>
<accession>A0ABV6AAA3</accession>
<proteinExistence type="inferred from homology"/>
<dbReference type="Proteomes" id="UP001589692">
    <property type="component" value="Unassembled WGS sequence"/>
</dbReference>
<dbReference type="CDD" id="cd01166">
    <property type="entry name" value="KdgK"/>
    <property type="match status" value="1"/>
</dbReference>
<dbReference type="InterPro" id="IPR023314">
    <property type="entry name" value="Myo_inos_IolC-like_sf"/>
</dbReference>
<dbReference type="SUPFAM" id="SSF51569">
    <property type="entry name" value="Aldolase"/>
    <property type="match status" value="1"/>
</dbReference>
<dbReference type="InterPro" id="IPR018659">
    <property type="entry name" value="DUF2090"/>
</dbReference>
<evidence type="ECO:0000256" key="4">
    <source>
        <dbReference type="ARBA" id="ARBA00022777"/>
    </source>
</evidence>
<name>A0ABV6AAA3_9HYPH</name>
<dbReference type="Gene3D" id="3.40.1190.20">
    <property type="match status" value="1"/>
</dbReference>
<dbReference type="InterPro" id="IPR030830">
    <property type="entry name" value="Myo_inos_IolC"/>
</dbReference>
<dbReference type="GO" id="GO:0047590">
    <property type="term" value="F:5-dehydro-2-deoxygluconokinase activity"/>
    <property type="evidence" value="ECO:0007669"/>
    <property type="project" value="UniProtKB-EC"/>
</dbReference>
<dbReference type="EC" id="2.7.1.92" evidence="8"/>
<comment type="similarity">
    <text evidence="1">Belongs to the carbohydrate kinase PfkB family.</text>
</comment>
<organism evidence="8 9">
    <name type="scientific">Rhizobium puerariae</name>
    <dbReference type="NCBI Taxonomy" id="1585791"/>
    <lineage>
        <taxon>Bacteria</taxon>
        <taxon>Pseudomonadati</taxon>
        <taxon>Pseudomonadota</taxon>
        <taxon>Alphaproteobacteria</taxon>
        <taxon>Hyphomicrobiales</taxon>
        <taxon>Rhizobiaceae</taxon>
        <taxon>Rhizobium/Agrobacterium group</taxon>
        <taxon>Rhizobium</taxon>
    </lineage>
</organism>
<dbReference type="PANTHER" id="PTHR43085">
    <property type="entry name" value="HEXOKINASE FAMILY MEMBER"/>
    <property type="match status" value="1"/>
</dbReference>
<dbReference type="PROSITE" id="PS00584">
    <property type="entry name" value="PFKB_KINASES_2"/>
    <property type="match status" value="1"/>
</dbReference>
<reference evidence="8 9" key="1">
    <citation type="submission" date="2024-09" db="EMBL/GenBank/DDBJ databases">
        <authorList>
            <person name="Sun Q."/>
            <person name="Mori K."/>
        </authorList>
    </citation>
    <scope>NUCLEOTIDE SEQUENCE [LARGE SCALE GENOMIC DNA]</scope>
    <source>
        <strain evidence="8 9">TBRC 4938</strain>
    </source>
</reference>
<keyword evidence="4" id="KW-0418">Kinase</keyword>
<dbReference type="SUPFAM" id="SSF53613">
    <property type="entry name" value="Ribokinase-like"/>
    <property type="match status" value="1"/>
</dbReference>
<keyword evidence="5" id="KW-0067">ATP-binding</keyword>
<keyword evidence="2 8" id="KW-0808">Transferase</keyword>
<dbReference type="InterPro" id="IPR050306">
    <property type="entry name" value="PfkB_Carbo_kinase"/>
</dbReference>
<evidence type="ECO:0000259" key="7">
    <source>
        <dbReference type="Pfam" id="PF09863"/>
    </source>
</evidence>
<evidence type="ECO:0000256" key="5">
    <source>
        <dbReference type="ARBA" id="ARBA00022840"/>
    </source>
</evidence>
<dbReference type="Gene3D" id="2.20.150.10">
    <property type="entry name" value="putative 5-dehydro-2- deoxygluconokinase"/>
    <property type="match status" value="1"/>
</dbReference>
<dbReference type="Pfam" id="PF00294">
    <property type="entry name" value="PfkB"/>
    <property type="match status" value="1"/>
</dbReference>
<comment type="caution">
    <text evidence="8">The sequence shown here is derived from an EMBL/GenBank/DDBJ whole genome shotgun (WGS) entry which is preliminary data.</text>
</comment>
<feature type="domain" description="DUF2090" evidence="7">
    <location>
        <begin position="324"/>
        <end position="628"/>
    </location>
</feature>
<dbReference type="Pfam" id="PF09863">
    <property type="entry name" value="DUF2090"/>
    <property type="match status" value="1"/>
</dbReference>
<evidence type="ECO:0000313" key="9">
    <source>
        <dbReference type="Proteomes" id="UP001589692"/>
    </source>
</evidence>
<sequence length="645" mass="71155">MAKTLDVITVGRSSVDLYGAQIGGRLEDMRSFQKYIGGSPTNMAAGTARLGLKSGLITRVGDEHMGRFIREELQKEGVDVRGVKTDAERLTALVLLGIRDEERFPLIFYRENCADMALCEDDIDESFIAESRALVVTGTHLSHPKTESAVLKAIDLARKHGARIGLDIDYRPNLWGLAGHGDGESRFIESGRVTAKLQSHLHLFDLIVGTEEEFHIAGGAIDTIMALRAVRRVSSATLVCKRGAVGAVAFIDAIPDSLDDGESGPGFPIEVFNVLGAGDGFMSGLIKGWLEDAPWPRALEYANACGAFAVSRHGCAPAYPSLEELEFFLKRGVKEKALRKDAELEQIHWATNRHDDWSTMRVFAFDHRMQLEAMAGATLDRIGRFKELCLQAALKVQDGRPGYGILCDHRLGRRALHAASGTGLWIGRPVEWPASRPLTLEPELGPDFGGLDEWAVENVVKVLCFCHPDDDAEIWASQRETIKRLFAAARRYRLEFLLEIIPSKVGPVDDETTSTLIRRFYEIGIYPDWWKLEPMASPAAWEKACAAIRDNDPHTRGIVVLGLDAPEMELAASFKVAASFPLVKGFAVGRTIFAQAARDWFAGKTTDEEAVIEIGDRYQRLCAVWDNARSAAQDNNAAEPSLRRV</sequence>
<feature type="domain" description="Carbohydrate kinase PfkB" evidence="6">
    <location>
        <begin position="6"/>
        <end position="320"/>
    </location>
</feature>
<evidence type="ECO:0000256" key="1">
    <source>
        <dbReference type="ARBA" id="ARBA00010688"/>
    </source>
</evidence>
<keyword evidence="9" id="KW-1185">Reference proteome</keyword>
<dbReference type="EMBL" id="JBHMAA010000003">
    <property type="protein sequence ID" value="MFB9947546.1"/>
    <property type="molecule type" value="Genomic_DNA"/>
</dbReference>
<dbReference type="RefSeq" id="WP_377255197.1">
    <property type="nucleotide sequence ID" value="NZ_JBHMAA010000003.1"/>
</dbReference>
<evidence type="ECO:0000313" key="8">
    <source>
        <dbReference type="EMBL" id="MFB9947546.1"/>
    </source>
</evidence>
<dbReference type="InterPro" id="IPR029056">
    <property type="entry name" value="Ribokinase-like"/>
</dbReference>
<evidence type="ECO:0000256" key="2">
    <source>
        <dbReference type="ARBA" id="ARBA00022679"/>
    </source>
</evidence>
<dbReference type="InterPro" id="IPR002173">
    <property type="entry name" value="Carboh/pur_kinase_PfkB_CS"/>
</dbReference>